<reference evidence="1 2" key="1">
    <citation type="submission" date="2019-03" db="EMBL/GenBank/DDBJ databases">
        <title>Single cell metagenomics reveals metabolic interactions within the superorganism composed of flagellate Streblomastix strix and complex community of Bacteroidetes bacteria on its surface.</title>
        <authorList>
            <person name="Treitli S.C."/>
            <person name="Kolisko M."/>
            <person name="Husnik F."/>
            <person name="Keeling P."/>
            <person name="Hampl V."/>
        </authorList>
    </citation>
    <scope>NUCLEOTIDE SEQUENCE [LARGE SCALE GENOMIC DNA]</scope>
    <source>
        <strain evidence="1">ST1C</strain>
    </source>
</reference>
<evidence type="ECO:0000313" key="1">
    <source>
        <dbReference type="EMBL" id="KAA6372405.1"/>
    </source>
</evidence>
<proteinExistence type="predicted"/>
<evidence type="ECO:0000313" key="2">
    <source>
        <dbReference type="Proteomes" id="UP000324800"/>
    </source>
</evidence>
<dbReference type="Proteomes" id="UP000324800">
    <property type="component" value="Unassembled WGS sequence"/>
</dbReference>
<gene>
    <name evidence="1" type="ORF">EZS28_032068</name>
</gene>
<sequence length="91" mass="10494">MYSIDIEVRRKMAIEQEKEIVLEKAKDLPSCDSEQANSSSLKDLLERQLQSKSTTMIRLVLRLRGGETQMKFVDVEKVDAIVESCLSWIVY</sequence>
<accession>A0A5J4URI0</accession>
<organism evidence="1 2">
    <name type="scientific">Streblomastix strix</name>
    <dbReference type="NCBI Taxonomy" id="222440"/>
    <lineage>
        <taxon>Eukaryota</taxon>
        <taxon>Metamonada</taxon>
        <taxon>Preaxostyla</taxon>
        <taxon>Oxymonadida</taxon>
        <taxon>Streblomastigidae</taxon>
        <taxon>Streblomastix</taxon>
    </lineage>
</organism>
<dbReference type="EMBL" id="SNRW01013624">
    <property type="protein sequence ID" value="KAA6372405.1"/>
    <property type="molecule type" value="Genomic_DNA"/>
</dbReference>
<name>A0A5J4URI0_9EUKA</name>
<protein>
    <submittedName>
        <fullName evidence="1">Uncharacterized protein</fullName>
    </submittedName>
</protein>
<comment type="caution">
    <text evidence="1">The sequence shown here is derived from an EMBL/GenBank/DDBJ whole genome shotgun (WGS) entry which is preliminary data.</text>
</comment>
<dbReference type="AlphaFoldDB" id="A0A5J4URI0"/>